<dbReference type="Pfam" id="PF02698">
    <property type="entry name" value="DUF218"/>
    <property type="match status" value="1"/>
</dbReference>
<evidence type="ECO:0000313" key="4">
    <source>
        <dbReference type="Proteomes" id="UP000037326"/>
    </source>
</evidence>
<sequence>MKKWVTRLGVILLAICIVVFIWLGEEMKQGVQPAANGTATYIIVLGAKVKPGGIPSLSLKNRLEEAVKYLNKYPHVKVIVSGGQGADEDQTEASVMFKYLQDKGIDTNRILVEEQSTSTYENLLFSKELLPKGTKKITILSNDFHLKRAKYLAESLGFEVDVVAAETPKSVEIKLKLRERAALLKTYIIGY</sequence>
<dbReference type="InterPro" id="IPR051599">
    <property type="entry name" value="Cell_Envelope_Assoc"/>
</dbReference>
<feature type="domain" description="DUF218" evidence="2">
    <location>
        <begin position="41"/>
        <end position="172"/>
    </location>
</feature>
<dbReference type="Proteomes" id="UP000037326">
    <property type="component" value="Unassembled WGS sequence"/>
</dbReference>
<evidence type="ECO:0000259" key="2">
    <source>
        <dbReference type="Pfam" id="PF02698"/>
    </source>
</evidence>
<keyword evidence="1" id="KW-1133">Transmembrane helix</keyword>
<dbReference type="GeneID" id="96597123"/>
<dbReference type="InterPro" id="IPR014729">
    <property type="entry name" value="Rossmann-like_a/b/a_fold"/>
</dbReference>
<dbReference type="PATRIC" id="fig|582475.4.peg.3996"/>
<dbReference type="GO" id="GO:0043164">
    <property type="term" value="P:Gram-negative-bacterium-type cell wall biogenesis"/>
    <property type="evidence" value="ECO:0007669"/>
    <property type="project" value="TreeGrafter"/>
</dbReference>
<name>A0A0K9FHC9_9BACI</name>
<gene>
    <name evidence="3" type="ORF">ACZ11_02170</name>
</gene>
<evidence type="ECO:0000256" key="1">
    <source>
        <dbReference type="SAM" id="Phobius"/>
    </source>
</evidence>
<protein>
    <submittedName>
        <fullName evidence="3">Vancomycin resistance protein</fullName>
    </submittedName>
</protein>
<keyword evidence="1" id="KW-0812">Transmembrane</keyword>
<proteinExistence type="predicted"/>
<dbReference type="InterPro" id="IPR003848">
    <property type="entry name" value="DUF218"/>
</dbReference>
<organism evidence="3 4">
    <name type="scientific">Lysinibacillus xylanilyticus</name>
    <dbReference type="NCBI Taxonomy" id="582475"/>
    <lineage>
        <taxon>Bacteria</taxon>
        <taxon>Bacillati</taxon>
        <taxon>Bacillota</taxon>
        <taxon>Bacilli</taxon>
        <taxon>Bacillales</taxon>
        <taxon>Bacillaceae</taxon>
        <taxon>Lysinibacillus</taxon>
    </lineage>
</organism>
<dbReference type="PANTHER" id="PTHR30336">
    <property type="entry name" value="INNER MEMBRANE PROTEIN, PROBABLE PERMEASE"/>
    <property type="match status" value="1"/>
</dbReference>
<accession>A0A0K9FHC9</accession>
<dbReference type="Gene3D" id="3.40.50.620">
    <property type="entry name" value="HUPs"/>
    <property type="match status" value="1"/>
</dbReference>
<comment type="caution">
    <text evidence="3">The sequence shown here is derived from an EMBL/GenBank/DDBJ whole genome shotgun (WGS) entry which is preliminary data.</text>
</comment>
<evidence type="ECO:0000313" key="3">
    <source>
        <dbReference type="EMBL" id="KMY33905.1"/>
    </source>
</evidence>
<reference evidence="4" key="1">
    <citation type="submission" date="2015-07" db="EMBL/GenBank/DDBJ databases">
        <authorList>
            <consortium name="Consortium for Microbial Forensics and Genomics (microFORGE)"/>
            <person name="Knight B.M."/>
            <person name="Roberts D.P."/>
            <person name="Lin D."/>
            <person name="Hari K."/>
            <person name="Fletcher J."/>
            <person name="Melcher U."/>
            <person name="Blagden T."/>
            <person name="Winegar R.A."/>
        </authorList>
    </citation>
    <scope>NUCLEOTIDE SEQUENCE [LARGE SCALE GENOMIC DNA]</scope>
    <source>
        <strain evidence="4">DSM 23493</strain>
    </source>
</reference>
<dbReference type="RefSeq" id="WP_049663268.1">
    <property type="nucleotide sequence ID" value="NZ_JBIVRT010000005.1"/>
</dbReference>
<dbReference type="GO" id="GO:0005886">
    <property type="term" value="C:plasma membrane"/>
    <property type="evidence" value="ECO:0007669"/>
    <property type="project" value="TreeGrafter"/>
</dbReference>
<dbReference type="AlphaFoldDB" id="A0A0K9FHC9"/>
<dbReference type="CDD" id="cd06259">
    <property type="entry name" value="YdcF-like"/>
    <property type="match status" value="1"/>
</dbReference>
<feature type="transmembrane region" description="Helical" evidence="1">
    <location>
        <begin position="6"/>
        <end position="23"/>
    </location>
</feature>
<keyword evidence="1" id="KW-0472">Membrane</keyword>
<dbReference type="PANTHER" id="PTHR30336:SF4">
    <property type="entry name" value="ENVELOPE BIOGENESIS FACTOR ELYC"/>
    <property type="match status" value="1"/>
</dbReference>
<dbReference type="EMBL" id="LFXJ01000002">
    <property type="protein sequence ID" value="KMY33905.1"/>
    <property type="molecule type" value="Genomic_DNA"/>
</dbReference>
<dbReference type="GO" id="GO:0000270">
    <property type="term" value="P:peptidoglycan metabolic process"/>
    <property type="evidence" value="ECO:0007669"/>
    <property type="project" value="TreeGrafter"/>
</dbReference>